<evidence type="ECO:0000256" key="13">
    <source>
        <dbReference type="SAM" id="Phobius"/>
    </source>
</evidence>
<evidence type="ECO:0000259" key="14">
    <source>
        <dbReference type="Pfam" id="PF00060"/>
    </source>
</evidence>
<evidence type="ECO:0000256" key="10">
    <source>
        <dbReference type="ARBA" id="ARBA00023180"/>
    </source>
</evidence>
<feature type="non-terminal residue" evidence="17">
    <location>
        <position position="1"/>
    </location>
</feature>
<feature type="non-terminal residue" evidence="17">
    <location>
        <position position="414"/>
    </location>
</feature>
<keyword evidence="11" id="KW-1071">Ligand-gated ion channel</keyword>
<keyword evidence="6 13" id="KW-1133">Transmembrane helix</keyword>
<dbReference type="InterPro" id="IPR052192">
    <property type="entry name" value="Insect_Ionotropic_Sensory_Rcpt"/>
</dbReference>
<dbReference type="GO" id="GO:0050906">
    <property type="term" value="P:detection of stimulus involved in sensory perception"/>
    <property type="evidence" value="ECO:0007669"/>
    <property type="project" value="UniProtKB-ARBA"/>
</dbReference>
<keyword evidence="12" id="KW-0407">Ion channel</keyword>
<reference evidence="17" key="1">
    <citation type="journal article" date="2023" name="IScience">
        <title>Live-bearing cockroach genome reveals convergent evolutionary mechanisms linked to viviparity in insects and beyond.</title>
        <authorList>
            <person name="Fouks B."/>
            <person name="Harrison M.C."/>
            <person name="Mikhailova A.A."/>
            <person name="Marchal E."/>
            <person name="English S."/>
            <person name="Carruthers M."/>
            <person name="Jennings E.C."/>
            <person name="Chiamaka E.L."/>
            <person name="Frigard R.A."/>
            <person name="Pippel M."/>
            <person name="Attardo G.M."/>
            <person name="Benoit J.B."/>
            <person name="Bornberg-Bauer E."/>
            <person name="Tobe S.S."/>
        </authorList>
    </citation>
    <scope>NUCLEOTIDE SEQUENCE</scope>
    <source>
        <strain evidence="17">Stay&amp;Tobe</strain>
    </source>
</reference>
<dbReference type="Pfam" id="PF00060">
    <property type="entry name" value="Lig_chan"/>
    <property type="match status" value="1"/>
</dbReference>
<dbReference type="InterPro" id="IPR001320">
    <property type="entry name" value="Iontro_rcpt_C"/>
</dbReference>
<keyword evidence="10" id="KW-0325">Glycoprotein</keyword>
<dbReference type="Gene3D" id="1.10.287.70">
    <property type="match status" value="1"/>
</dbReference>
<dbReference type="InterPro" id="IPR057074">
    <property type="entry name" value="IR75A_N"/>
</dbReference>
<dbReference type="Pfam" id="PF24576">
    <property type="entry name" value="IR75A_N"/>
    <property type="match status" value="1"/>
</dbReference>
<dbReference type="GO" id="GO:0005886">
    <property type="term" value="C:plasma membrane"/>
    <property type="evidence" value="ECO:0007669"/>
    <property type="project" value="UniProtKB-SubCell"/>
</dbReference>
<evidence type="ECO:0000256" key="4">
    <source>
        <dbReference type="ARBA" id="ARBA00022475"/>
    </source>
</evidence>
<keyword evidence="7" id="KW-0406">Ion transport</keyword>
<keyword evidence="9" id="KW-0675">Receptor</keyword>
<feature type="transmembrane region" description="Helical" evidence="13">
    <location>
        <begin position="219"/>
        <end position="240"/>
    </location>
</feature>
<keyword evidence="4" id="KW-1003">Cell membrane</keyword>
<evidence type="ECO:0000313" key="18">
    <source>
        <dbReference type="Proteomes" id="UP001233999"/>
    </source>
</evidence>
<gene>
    <name evidence="17" type="ORF">L9F63_024890</name>
</gene>
<evidence type="ECO:0000256" key="5">
    <source>
        <dbReference type="ARBA" id="ARBA00022692"/>
    </source>
</evidence>
<comment type="subcellular location">
    <subcellularLocation>
        <location evidence="1">Cell membrane</location>
        <topology evidence="1">Multi-pass membrane protein</topology>
    </subcellularLocation>
</comment>
<sequence>RIMPVSVNIDMSNVIWLLFLNENTSMELEEFFQDINIPFNCEFLLAHGNTTLLEIYRVGPNHPLQTYHFGKWSNTLYEDDPTGGDKNDNGTWTGVFGMFQRKEVDICYAPFSMTSKRMEVVDFSLPVLEIKTYLVIKKPITYELKWKIFLTSFTKESWIAIGVIMLALPVVYKMVGNIGRRYKEKRSYDINHIDAILITVTAFLQQGHSNVPKNTSLRLIFATVYLTAYFVLTCFSAAFITQMTLRSPDLPFNNFEEFLKDGTYHLGLLRKSAQMDYFKRSRRIFNPSAIWLKFLETENTSVFFNNKDIPFDCEFLTARPIVEGSAKYTLMEVYRVSHSDPLITYHFGNWDPSTGLNHTKVGFYERRPSLYGAVLKTAVEPGSSLLLEENSDEFIIAKNFYVALWLVLSKTIHF</sequence>
<comment type="caution">
    <text evidence="17">The sequence shown here is derived from an EMBL/GenBank/DDBJ whole genome shotgun (WGS) entry which is preliminary data.</text>
</comment>
<evidence type="ECO:0000256" key="9">
    <source>
        <dbReference type="ARBA" id="ARBA00023170"/>
    </source>
</evidence>
<name>A0AAD7ZF41_DIPPU</name>
<feature type="domain" description="Ionotropic receptor 75a N-terminal" evidence="16">
    <location>
        <begin position="281"/>
        <end position="378"/>
    </location>
</feature>
<dbReference type="Gene3D" id="3.40.190.10">
    <property type="entry name" value="Periplasmic binding protein-like II"/>
    <property type="match status" value="1"/>
</dbReference>
<dbReference type="Pfam" id="PF10613">
    <property type="entry name" value="Lig_chan-Glu_bd"/>
    <property type="match status" value="1"/>
</dbReference>
<dbReference type="GO" id="GO:0015276">
    <property type="term" value="F:ligand-gated monoatomic ion channel activity"/>
    <property type="evidence" value="ECO:0007669"/>
    <property type="project" value="InterPro"/>
</dbReference>
<evidence type="ECO:0000259" key="16">
    <source>
        <dbReference type="Pfam" id="PF24576"/>
    </source>
</evidence>
<evidence type="ECO:0000256" key="12">
    <source>
        <dbReference type="ARBA" id="ARBA00023303"/>
    </source>
</evidence>
<proteinExistence type="inferred from homology"/>
<dbReference type="Proteomes" id="UP001233999">
    <property type="component" value="Unassembled WGS sequence"/>
</dbReference>
<evidence type="ECO:0000256" key="1">
    <source>
        <dbReference type="ARBA" id="ARBA00004651"/>
    </source>
</evidence>
<evidence type="ECO:0000256" key="11">
    <source>
        <dbReference type="ARBA" id="ARBA00023286"/>
    </source>
</evidence>
<keyword evidence="8 13" id="KW-0472">Membrane</keyword>
<keyword evidence="3" id="KW-0813">Transport</keyword>
<feature type="domain" description="Ionotropic glutamate receptor L-glutamate and glycine-binding" evidence="15">
    <location>
        <begin position="72"/>
        <end position="139"/>
    </location>
</feature>
<evidence type="ECO:0000256" key="8">
    <source>
        <dbReference type="ARBA" id="ARBA00023136"/>
    </source>
</evidence>
<evidence type="ECO:0000313" key="17">
    <source>
        <dbReference type="EMBL" id="KAJ9579002.1"/>
    </source>
</evidence>
<feature type="domain" description="Ionotropic glutamate receptor C-terminal" evidence="14">
    <location>
        <begin position="155"/>
        <end position="260"/>
    </location>
</feature>
<dbReference type="AlphaFoldDB" id="A0AAD7ZF41"/>
<evidence type="ECO:0000256" key="2">
    <source>
        <dbReference type="ARBA" id="ARBA00008685"/>
    </source>
</evidence>
<feature type="transmembrane region" description="Helical" evidence="13">
    <location>
        <begin position="157"/>
        <end position="176"/>
    </location>
</feature>
<evidence type="ECO:0000259" key="15">
    <source>
        <dbReference type="Pfam" id="PF10613"/>
    </source>
</evidence>
<organism evidence="17 18">
    <name type="scientific">Diploptera punctata</name>
    <name type="common">Pacific beetle cockroach</name>
    <dbReference type="NCBI Taxonomy" id="6984"/>
    <lineage>
        <taxon>Eukaryota</taxon>
        <taxon>Metazoa</taxon>
        <taxon>Ecdysozoa</taxon>
        <taxon>Arthropoda</taxon>
        <taxon>Hexapoda</taxon>
        <taxon>Insecta</taxon>
        <taxon>Pterygota</taxon>
        <taxon>Neoptera</taxon>
        <taxon>Polyneoptera</taxon>
        <taxon>Dictyoptera</taxon>
        <taxon>Blattodea</taxon>
        <taxon>Blaberoidea</taxon>
        <taxon>Blaberidae</taxon>
        <taxon>Diplopterinae</taxon>
        <taxon>Diploptera</taxon>
    </lineage>
</organism>
<keyword evidence="18" id="KW-1185">Reference proteome</keyword>
<dbReference type="SUPFAM" id="SSF53850">
    <property type="entry name" value="Periplasmic binding protein-like II"/>
    <property type="match status" value="1"/>
</dbReference>
<keyword evidence="5 13" id="KW-0812">Transmembrane</keyword>
<evidence type="ECO:0000256" key="6">
    <source>
        <dbReference type="ARBA" id="ARBA00022989"/>
    </source>
</evidence>
<protein>
    <submittedName>
        <fullName evidence="17">Uncharacterized protein</fullName>
    </submittedName>
</protein>
<accession>A0AAD7ZF41</accession>
<reference evidence="17" key="2">
    <citation type="submission" date="2023-05" db="EMBL/GenBank/DDBJ databases">
        <authorList>
            <person name="Fouks B."/>
        </authorList>
    </citation>
    <scope>NUCLEOTIDE SEQUENCE</scope>
    <source>
        <strain evidence="17">Stay&amp;Tobe</strain>
        <tissue evidence="17">Testes</tissue>
    </source>
</reference>
<comment type="similarity">
    <text evidence="2">Belongs to the glutamate-gated ion channel (TC 1.A.10.1) family.</text>
</comment>
<evidence type="ECO:0000256" key="3">
    <source>
        <dbReference type="ARBA" id="ARBA00022448"/>
    </source>
</evidence>
<dbReference type="InterPro" id="IPR019594">
    <property type="entry name" value="Glu/Gly-bd"/>
</dbReference>
<dbReference type="PANTHER" id="PTHR42643:SF30">
    <property type="entry name" value="IONOTROPIC RECEPTOR 40A-RELATED"/>
    <property type="match status" value="1"/>
</dbReference>
<dbReference type="EMBL" id="JASPKZ010008779">
    <property type="protein sequence ID" value="KAJ9579002.1"/>
    <property type="molecule type" value="Genomic_DNA"/>
</dbReference>
<dbReference type="PANTHER" id="PTHR42643">
    <property type="entry name" value="IONOTROPIC RECEPTOR 20A-RELATED"/>
    <property type="match status" value="1"/>
</dbReference>
<evidence type="ECO:0000256" key="7">
    <source>
        <dbReference type="ARBA" id="ARBA00023065"/>
    </source>
</evidence>